<keyword evidence="7 12" id="KW-0472">Membrane</keyword>
<accession>A0A553NQ78</accession>
<evidence type="ECO:0000256" key="6">
    <source>
        <dbReference type="ARBA" id="ARBA00023065"/>
    </source>
</evidence>
<keyword evidence="3" id="KW-1003">Cell membrane</keyword>
<evidence type="ECO:0000256" key="12">
    <source>
        <dbReference type="SAM" id="Phobius"/>
    </source>
</evidence>
<keyword evidence="4 12" id="KW-0812">Transmembrane</keyword>
<feature type="transmembrane region" description="Helical" evidence="12">
    <location>
        <begin position="369"/>
        <end position="389"/>
    </location>
</feature>
<gene>
    <name evidence="15" type="ORF">TCAL_05368</name>
</gene>
<name>A0A553NQ78_TIGCA</name>
<feature type="signal peptide" evidence="13">
    <location>
        <begin position="1"/>
        <end position="23"/>
    </location>
</feature>
<keyword evidence="9" id="KW-0325">Glycoprotein</keyword>
<dbReference type="GO" id="GO:0005886">
    <property type="term" value="C:plasma membrane"/>
    <property type="evidence" value="ECO:0007669"/>
    <property type="project" value="UniProtKB-SubCell"/>
</dbReference>
<evidence type="ECO:0000256" key="3">
    <source>
        <dbReference type="ARBA" id="ARBA00022475"/>
    </source>
</evidence>
<comment type="caution">
    <text evidence="15">The sequence shown here is derived from an EMBL/GenBank/DDBJ whole genome shotgun (WGS) entry which is preliminary data.</text>
</comment>
<evidence type="ECO:0000256" key="4">
    <source>
        <dbReference type="ARBA" id="ARBA00022692"/>
    </source>
</evidence>
<dbReference type="Proteomes" id="UP000318571">
    <property type="component" value="Chromosome 4"/>
</dbReference>
<sequence length="609" mass="69093">MSYWKNGLLLIAVLESVFEQANTNGMNELLLSEITSFVLDNGYKFVSVISNGFPNYETNLTLKLQAETDIRTRVVDNDTFREHFNFELDFMIIWEDMLDEDRLPQTLELLTQIKIKFALLVVPILDEARKRFFHQSMTKLMKNAYFYLVCLKASAGDGPKAVFKYIISLNFQPQYVENDVMFHSNSRLVWESFNLQGLSIRSVALSWSPYLNLKDCDQQGDNCSSSGFLVDYANLIGRLFNFTVVSTQDKDLNWGVVPISGPFNSSGTWGGTMGDVINGKFDLSLSQWIWNIERQDLLDFVITSSNWLQLALTPQLPEVDTGLFLRPFTYDAWMAILAITGVVIVAVLAPYLIFYYYEYTTGYMITSTTGWYFFVLVNAFYGGALTMFFTSEITIPFRTIRDVMQAYPDYKLLMMDGNDVHFQYKALQGDPDYATFWNRVVNQRAETVVGSLEEGLQKIQSERAVLHVFAGMLRGYFQDNPFHQQNLKIFAQQKPQFQSIIFPSNSPLRAVFQSGSLILRENGAEEKLLAQWEGPEVSSSGGVDKMVLEPGQVILVYIIMGGALLVSFITLGIEVLWKGVQNGNPPRGMKKGHGLHHGPTLIKKAFANT</sequence>
<evidence type="ECO:0000259" key="14">
    <source>
        <dbReference type="Pfam" id="PF10613"/>
    </source>
</evidence>
<keyword evidence="11" id="KW-0407">Ion channel</keyword>
<evidence type="ECO:0000313" key="15">
    <source>
        <dbReference type="EMBL" id="TRY67601.1"/>
    </source>
</evidence>
<keyword evidence="6" id="KW-0406">Ion transport</keyword>
<feature type="transmembrane region" description="Helical" evidence="12">
    <location>
        <begin position="554"/>
        <end position="577"/>
    </location>
</feature>
<keyword evidence="10" id="KW-1071">Ligand-gated ion channel</keyword>
<keyword evidence="5 12" id="KW-1133">Transmembrane helix</keyword>
<dbReference type="PANTHER" id="PTHR42643:SF24">
    <property type="entry name" value="IONOTROPIC RECEPTOR 60A"/>
    <property type="match status" value="1"/>
</dbReference>
<evidence type="ECO:0000256" key="7">
    <source>
        <dbReference type="ARBA" id="ARBA00023136"/>
    </source>
</evidence>
<dbReference type="InterPro" id="IPR052192">
    <property type="entry name" value="Insect_Ionotropic_Sensory_Rcpt"/>
</dbReference>
<evidence type="ECO:0000256" key="13">
    <source>
        <dbReference type="SAM" id="SignalP"/>
    </source>
</evidence>
<feature type="domain" description="Ionotropic glutamate receptor L-glutamate and glycine-binding" evidence="14">
    <location>
        <begin position="204"/>
        <end position="302"/>
    </location>
</feature>
<proteinExistence type="predicted"/>
<keyword evidence="13" id="KW-0732">Signal</keyword>
<keyword evidence="2" id="KW-0813">Transport</keyword>
<evidence type="ECO:0000256" key="5">
    <source>
        <dbReference type="ARBA" id="ARBA00022989"/>
    </source>
</evidence>
<evidence type="ECO:0000256" key="11">
    <source>
        <dbReference type="ARBA" id="ARBA00023303"/>
    </source>
</evidence>
<comment type="subcellular location">
    <subcellularLocation>
        <location evidence="1">Cell membrane</location>
        <topology evidence="1">Multi-pass membrane protein</topology>
    </subcellularLocation>
</comment>
<evidence type="ECO:0000313" key="16">
    <source>
        <dbReference type="Proteomes" id="UP000318571"/>
    </source>
</evidence>
<evidence type="ECO:0000256" key="2">
    <source>
        <dbReference type="ARBA" id="ARBA00022448"/>
    </source>
</evidence>
<dbReference type="OrthoDB" id="6352103at2759"/>
<reference evidence="15 16" key="1">
    <citation type="journal article" date="2018" name="Nat. Ecol. Evol.">
        <title>Genomic signatures of mitonuclear coevolution across populations of Tigriopus californicus.</title>
        <authorList>
            <person name="Barreto F.S."/>
            <person name="Watson E.T."/>
            <person name="Lima T.G."/>
            <person name="Willett C.S."/>
            <person name="Edmands S."/>
            <person name="Li W."/>
            <person name="Burton R.S."/>
        </authorList>
    </citation>
    <scope>NUCLEOTIDE SEQUENCE [LARGE SCALE GENOMIC DNA]</scope>
    <source>
        <strain evidence="15 16">San Diego</strain>
    </source>
</reference>
<dbReference type="Pfam" id="PF10613">
    <property type="entry name" value="Lig_chan-Glu_bd"/>
    <property type="match status" value="1"/>
</dbReference>
<evidence type="ECO:0000256" key="8">
    <source>
        <dbReference type="ARBA" id="ARBA00023170"/>
    </source>
</evidence>
<evidence type="ECO:0000256" key="10">
    <source>
        <dbReference type="ARBA" id="ARBA00023286"/>
    </source>
</evidence>
<dbReference type="InterPro" id="IPR019594">
    <property type="entry name" value="Glu/Gly-bd"/>
</dbReference>
<feature type="chain" id="PRO_5021903137" description="Ionotropic glutamate receptor L-glutamate and glycine-binding domain-containing protein" evidence="13">
    <location>
        <begin position="24"/>
        <end position="609"/>
    </location>
</feature>
<keyword evidence="16" id="KW-1185">Reference proteome</keyword>
<dbReference type="AlphaFoldDB" id="A0A553NQ78"/>
<dbReference type="SUPFAM" id="SSF53850">
    <property type="entry name" value="Periplasmic binding protein-like II"/>
    <property type="match status" value="1"/>
</dbReference>
<dbReference type="STRING" id="6832.A0A553NQ78"/>
<dbReference type="EMBL" id="VCGU01000011">
    <property type="protein sequence ID" value="TRY67601.1"/>
    <property type="molecule type" value="Genomic_DNA"/>
</dbReference>
<evidence type="ECO:0000256" key="1">
    <source>
        <dbReference type="ARBA" id="ARBA00004651"/>
    </source>
</evidence>
<feature type="transmembrane region" description="Helical" evidence="12">
    <location>
        <begin position="332"/>
        <end position="357"/>
    </location>
</feature>
<dbReference type="Gene3D" id="3.40.190.10">
    <property type="entry name" value="Periplasmic binding protein-like II"/>
    <property type="match status" value="1"/>
</dbReference>
<dbReference type="PANTHER" id="PTHR42643">
    <property type="entry name" value="IONOTROPIC RECEPTOR 20A-RELATED"/>
    <property type="match status" value="1"/>
</dbReference>
<evidence type="ECO:0000256" key="9">
    <source>
        <dbReference type="ARBA" id="ARBA00023180"/>
    </source>
</evidence>
<protein>
    <recommendedName>
        <fullName evidence="14">Ionotropic glutamate receptor L-glutamate and glycine-binding domain-containing protein</fullName>
    </recommendedName>
</protein>
<organism evidence="15 16">
    <name type="scientific">Tigriopus californicus</name>
    <name type="common">Marine copepod</name>
    <dbReference type="NCBI Taxonomy" id="6832"/>
    <lineage>
        <taxon>Eukaryota</taxon>
        <taxon>Metazoa</taxon>
        <taxon>Ecdysozoa</taxon>
        <taxon>Arthropoda</taxon>
        <taxon>Crustacea</taxon>
        <taxon>Multicrustacea</taxon>
        <taxon>Hexanauplia</taxon>
        <taxon>Copepoda</taxon>
        <taxon>Harpacticoida</taxon>
        <taxon>Harpacticidae</taxon>
        <taxon>Tigriopus</taxon>
    </lineage>
</organism>
<keyword evidence="8" id="KW-0675">Receptor</keyword>